<dbReference type="GO" id="GO:0008859">
    <property type="term" value="F:exoribonuclease II activity"/>
    <property type="evidence" value="ECO:0007669"/>
    <property type="project" value="UniProtKB-EC"/>
</dbReference>
<dbReference type="InterPro" id="IPR050180">
    <property type="entry name" value="RNR_Ribonuclease"/>
</dbReference>
<dbReference type="PANTHER" id="PTHR23355:SF42">
    <property type="entry name" value="RIBONUCLEASE II, CHLOROPLASTIC_MITOCHONDRIAL"/>
    <property type="match status" value="1"/>
</dbReference>
<dbReference type="EMBL" id="CP000878">
    <property type="protein sequence ID" value="ABX08827.1"/>
    <property type="molecule type" value="Genomic_DNA"/>
</dbReference>
<dbReference type="PANTHER" id="PTHR23355">
    <property type="entry name" value="RIBONUCLEASE"/>
    <property type="match status" value="1"/>
</dbReference>
<feature type="domain" description="RNB" evidence="1">
    <location>
        <begin position="29"/>
        <end position="319"/>
    </location>
</feature>
<dbReference type="Proteomes" id="UP000000788">
    <property type="component" value="Chromosome"/>
</dbReference>
<dbReference type="AlphaFoldDB" id="A9BAG5"/>
<dbReference type="OrthoDB" id="9764149at2"/>
<dbReference type="eggNOG" id="COG0557">
    <property type="taxonomic scope" value="Bacteria"/>
</dbReference>
<dbReference type="Pfam" id="PF00773">
    <property type="entry name" value="RNB"/>
    <property type="match status" value="1"/>
</dbReference>
<dbReference type="SUPFAM" id="SSF50249">
    <property type="entry name" value="Nucleic acid-binding proteins"/>
    <property type="match status" value="1"/>
</dbReference>
<evidence type="ECO:0000313" key="2">
    <source>
        <dbReference type="EMBL" id="ABX08827.1"/>
    </source>
</evidence>
<evidence type="ECO:0000259" key="1">
    <source>
        <dbReference type="SMART" id="SM00955"/>
    </source>
</evidence>
<sequence length="427" mass="48858">MTNVYSEVVNKDYIQSILNSSVNLSSTDYKDLTHLKTYTIDDIDSAEIDDGVSIEYLDNSTKIWVHIASPAEYLSFEDPIDIEASLKAATCYLPESPEYMLPNDLVTKLLSLKPGRISAALSVSAEINSAGEIVSSNLYRTIIKPTIALTYEDADDILDLQPFEEKELIDLSILMGNRRSYRVSKGSINIEEEEGIFYFQDNVIKHKIKDVTRLRKLVSESMILFGYILADFSKTNKICIPFRVQNQQNISINTSKANNYIDKHICNFLIKNQLSKSYISLTPEAHTSLGLPAYVQATSPLRRYIDLLTHYQILNYLKGINQISEDLVLERIDLFNLRHKQVIQRFRSAKRQLCLNWLDQSEYKDWESVFLKWLNPSKNLALIYIPKLRIDLSCNFINSNNPTLGSRIVVSIKSIDTQKDSIMLKVL</sequence>
<accession>A9BAG5</accession>
<name>A9BAG5_PROM4</name>
<dbReference type="RefSeq" id="WP_012195449.1">
    <property type="nucleotide sequence ID" value="NC_009976.1"/>
</dbReference>
<reference evidence="2 3" key="1">
    <citation type="journal article" date="2007" name="PLoS Genet.">
        <title>Patterns and implications of gene gain and loss in the evolution of Prochlorococcus.</title>
        <authorList>
            <person name="Kettler G.C."/>
            <person name="Martiny A.C."/>
            <person name="Huang K."/>
            <person name="Zucker J."/>
            <person name="Coleman M.L."/>
            <person name="Rodrigue S."/>
            <person name="Chen F."/>
            <person name="Lapidus A."/>
            <person name="Ferriera S."/>
            <person name="Johnson J."/>
            <person name="Steglich C."/>
            <person name="Church G.M."/>
            <person name="Richardson P."/>
            <person name="Chisholm S.W."/>
        </authorList>
    </citation>
    <scope>NUCLEOTIDE SEQUENCE [LARGE SCALE GENOMIC DNA]</scope>
    <source>
        <strain evidence="3">MIT 9211</strain>
    </source>
</reference>
<dbReference type="STRING" id="93059.P9211_08961"/>
<dbReference type="InterPro" id="IPR012340">
    <property type="entry name" value="NA-bd_OB-fold"/>
</dbReference>
<dbReference type="InterPro" id="IPR001900">
    <property type="entry name" value="RNase_II/R"/>
</dbReference>
<dbReference type="GO" id="GO:0006402">
    <property type="term" value="P:mRNA catabolic process"/>
    <property type="evidence" value="ECO:0007669"/>
    <property type="project" value="TreeGrafter"/>
</dbReference>
<dbReference type="GO" id="GO:0003723">
    <property type="term" value="F:RNA binding"/>
    <property type="evidence" value="ECO:0007669"/>
    <property type="project" value="InterPro"/>
</dbReference>
<dbReference type="SMART" id="SM00955">
    <property type="entry name" value="RNB"/>
    <property type="match status" value="1"/>
</dbReference>
<keyword evidence="3" id="KW-1185">Reference proteome</keyword>
<gene>
    <name evidence="2" type="ordered locus">P9211_08961</name>
</gene>
<dbReference type="GO" id="GO:0000932">
    <property type="term" value="C:P-body"/>
    <property type="evidence" value="ECO:0007669"/>
    <property type="project" value="TreeGrafter"/>
</dbReference>
<dbReference type="KEGG" id="pmj:P9211_08961"/>
<organism evidence="2 3">
    <name type="scientific">Prochlorococcus marinus (strain MIT 9211)</name>
    <dbReference type="NCBI Taxonomy" id="93059"/>
    <lineage>
        <taxon>Bacteria</taxon>
        <taxon>Bacillati</taxon>
        <taxon>Cyanobacteriota</taxon>
        <taxon>Cyanophyceae</taxon>
        <taxon>Synechococcales</taxon>
        <taxon>Prochlorococcaceae</taxon>
        <taxon>Prochlorococcus</taxon>
    </lineage>
</organism>
<dbReference type="HOGENOM" id="CLU_642295_0_0_3"/>
<proteinExistence type="predicted"/>
<dbReference type="EC" id="3.1.13.1" evidence="2"/>
<keyword evidence="2" id="KW-0378">Hydrolase</keyword>
<protein>
    <submittedName>
        <fullName evidence="2">Probable ribonuclease II</fullName>
        <ecNumber evidence="2">3.1.13.1</ecNumber>
    </submittedName>
</protein>
<evidence type="ECO:0000313" key="3">
    <source>
        <dbReference type="Proteomes" id="UP000000788"/>
    </source>
</evidence>